<feature type="domain" description="Fimbrial-type adhesion" evidence="3">
    <location>
        <begin position="201"/>
        <end position="342"/>
    </location>
</feature>
<dbReference type="Pfam" id="PF22003">
    <property type="entry name" value="MrkDrd"/>
    <property type="match status" value="1"/>
</dbReference>
<gene>
    <name evidence="5" type="ORF">BZL54_16470</name>
</gene>
<evidence type="ECO:0000313" key="6">
    <source>
        <dbReference type="Proteomes" id="UP000217994"/>
    </source>
</evidence>
<dbReference type="InterPro" id="IPR050263">
    <property type="entry name" value="Bact_Fimbrial_Adh_Pro"/>
</dbReference>
<dbReference type="GeneID" id="69002369"/>
<feature type="chain" id="PRO_5013263422" evidence="2">
    <location>
        <begin position="24"/>
        <end position="344"/>
    </location>
</feature>
<sequence>MMKRTRAFLTTAFLLAASPAVLAACRPITPEESARWTETRPIPNQIMTTFNIAFPSGVVDVDPDLPIGSPLVSGESAPTPSMSFIACDPPSGAIIVDFMTAPPPSPLGNKIYATNVPGIGFRLNYVRASGSTSVVPYTNNWTEHPETPGTQPVNYGDGAKYRVDLIKTSNDIPSFSTITFGHLARTYGDGNPGVAVTNIYSGNVSLRVLPSCRVDSSTLNIDFGQFGPYDVSQTTGPTRAVNFRVLCSGPTPPASITATLSAPRDTEDPALIQNTGARHLAIRLRDKTTGALLKPGDASSTLVQKPNGAMESGFDLEATVLRVGNQPPTTGKIDATSVITLSIL</sequence>
<protein>
    <submittedName>
        <fullName evidence="5">Fimbrial protein</fullName>
    </submittedName>
</protein>
<reference evidence="5 6" key="1">
    <citation type="submission" date="2017-01" db="EMBL/GenBank/DDBJ databases">
        <title>Whole-Genome Shotgun Sequencing of Two beta-Proteobacterial Species in Search of the Bulgecin Biosynthetic Cluster.</title>
        <authorList>
            <person name="Horsman M.E."/>
            <person name="Marous D.R."/>
            <person name="Li R."/>
            <person name="Oliver R.A."/>
            <person name="Byun B."/>
            <person name="Emrich S.J."/>
            <person name="Boggess B."/>
            <person name="Townsend C.A."/>
            <person name="Mobashery S."/>
        </authorList>
    </citation>
    <scope>NUCLEOTIDE SEQUENCE [LARGE SCALE GENOMIC DNA]</scope>
    <source>
        <strain evidence="5 6">ATCC 31433</strain>
    </source>
</reference>
<dbReference type="InterPro" id="IPR054160">
    <property type="entry name" value="MrkD_recept-bd"/>
</dbReference>
<dbReference type="InterPro" id="IPR036937">
    <property type="entry name" value="Adhesion_dom_fimbrial_sf"/>
</dbReference>
<dbReference type="EMBL" id="MTZU01000049">
    <property type="protein sequence ID" value="PCE31338.1"/>
    <property type="molecule type" value="Genomic_DNA"/>
</dbReference>
<dbReference type="Proteomes" id="UP000217994">
    <property type="component" value="Unassembled WGS sequence"/>
</dbReference>
<dbReference type="AlphaFoldDB" id="A0A2A4FFD8"/>
<feature type="signal peptide" evidence="2">
    <location>
        <begin position="1"/>
        <end position="23"/>
    </location>
</feature>
<dbReference type="PROSITE" id="PS51257">
    <property type="entry name" value="PROKAR_LIPOPROTEIN"/>
    <property type="match status" value="1"/>
</dbReference>
<comment type="caution">
    <text evidence="5">The sequence shown here is derived from an EMBL/GenBank/DDBJ whole genome shotgun (WGS) entry which is preliminary data.</text>
</comment>
<dbReference type="PANTHER" id="PTHR33420:SF3">
    <property type="entry name" value="FIMBRIAL SUBUNIT ELFA"/>
    <property type="match status" value="1"/>
</dbReference>
<accession>A0A2A4FFD8</accession>
<dbReference type="RefSeq" id="WP_084906129.1">
    <property type="nucleotide sequence ID" value="NZ_CP020737.1"/>
</dbReference>
<dbReference type="Pfam" id="PF00419">
    <property type="entry name" value="Fimbrial"/>
    <property type="match status" value="1"/>
</dbReference>
<dbReference type="PANTHER" id="PTHR33420">
    <property type="entry name" value="FIMBRIAL SUBUNIT ELFA-RELATED"/>
    <property type="match status" value="1"/>
</dbReference>
<evidence type="ECO:0000259" key="3">
    <source>
        <dbReference type="Pfam" id="PF00419"/>
    </source>
</evidence>
<dbReference type="GO" id="GO:0043709">
    <property type="term" value="P:cell adhesion involved in single-species biofilm formation"/>
    <property type="evidence" value="ECO:0007669"/>
    <property type="project" value="TreeGrafter"/>
</dbReference>
<dbReference type="GO" id="GO:0009289">
    <property type="term" value="C:pilus"/>
    <property type="evidence" value="ECO:0007669"/>
    <property type="project" value="InterPro"/>
</dbReference>
<proteinExistence type="predicted"/>
<evidence type="ECO:0000313" key="5">
    <source>
        <dbReference type="EMBL" id="PCE31338.1"/>
    </source>
</evidence>
<feature type="domain" description="MrkD-like receptor binding" evidence="4">
    <location>
        <begin position="57"/>
        <end position="190"/>
    </location>
</feature>
<keyword evidence="1 2" id="KW-0732">Signal</keyword>
<dbReference type="Gene3D" id="2.60.40.3310">
    <property type="match status" value="1"/>
</dbReference>
<dbReference type="InterPro" id="IPR000259">
    <property type="entry name" value="Adhesion_dom_fimbrial"/>
</dbReference>
<organism evidence="5 6">
    <name type="scientific">Burkholderia ubonensis subsp. mesacidophila</name>
    <dbReference type="NCBI Taxonomy" id="265293"/>
    <lineage>
        <taxon>Bacteria</taxon>
        <taxon>Pseudomonadati</taxon>
        <taxon>Pseudomonadota</taxon>
        <taxon>Betaproteobacteria</taxon>
        <taxon>Burkholderiales</taxon>
        <taxon>Burkholderiaceae</taxon>
        <taxon>Burkholderia</taxon>
        <taxon>Burkholderia cepacia complex</taxon>
    </lineage>
</organism>
<evidence type="ECO:0000256" key="2">
    <source>
        <dbReference type="SAM" id="SignalP"/>
    </source>
</evidence>
<evidence type="ECO:0000256" key="1">
    <source>
        <dbReference type="ARBA" id="ARBA00022729"/>
    </source>
</evidence>
<evidence type="ECO:0000259" key="4">
    <source>
        <dbReference type="Pfam" id="PF22003"/>
    </source>
</evidence>
<dbReference type="Gene3D" id="2.60.40.1090">
    <property type="entry name" value="Fimbrial-type adhesion domain"/>
    <property type="match status" value="1"/>
</dbReference>
<dbReference type="InterPro" id="IPR008966">
    <property type="entry name" value="Adhesion_dom_sf"/>
</dbReference>
<name>A0A2A4FFD8_9BURK</name>
<dbReference type="SUPFAM" id="SSF49401">
    <property type="entry name" value="Bacterial adhesins"/>
    <property type="match status" value="1"/>
</dbReference>